<feature type="domain" description="Zinc finger CHHC-type" evidence="1">
    <location>
        <begin position="93"/>
        <end position="113"/>
    </location>
</feature>
<dbReference type="EMBL" id="CAAGRJ010002173">
    <property type="protein sequence ID" value="VFV20075.1"/>
    <property type="molecule type" value="Genomic_DNA"/>
</dbReference>
<dbReference type="InterPro" id="IPR012996">
    <property type="entry name" value="Znf_CHHC"/>
</dbReference>
<sequence>ELAEKGLEKHKERIGHRYIEVFKSNQEEARSYSGPPLKFMSQEWRGLYDHPGIANRHIGIIKQADLRRMRSGVHSASYGGSEDYRVLSDGYSFTTDLLGRDLNYCLSGRCDHRSEVAISLPRVPLYTESA</sequence>
<dbReference type="InterPro" id="IPR012677">
    <property type="entry name" value="Nucleotide-bd_a/b_plait_sf"/>
</dbReference>
<keyword evidence="3" id="KW-1185">Reference proteome</keyword>
<dbReference type="AlphaFoldDB" id="A0A485MGZ4"/>
<evidence type="ECO:0000313" key="3">
    <source>
        <dbReference type="Proteomes" id="UP000386466"/>
    </source>
</evidence>
<proteinExistence type="predicted"/>
<organism evidence="2 3">
    <name type="scientific">Lynx pardinus</name>
    <name type="common">Iberian lynx</name>
    <name type="synonym">Felis pardina</name>
    <dbReference type="NCBI Taxonomy" id="191816"/>
    <lineage>
        <taxon>Eukaryota</taxon>
        <taxon>Metazoa</taxon>
        <taxon>Chordata</taxon>
        <taxon>Craniata</taxon>
        <taxon>Vertebrata</taxon>
        <taxon>Euteleostomi</taxon>
        <taxon>Mammalia</taxon>
        <taxon>Eutheria</taxon>
        <taxon>Laurasiatheria</taxon>
        <taxon>Carnivora</taxon>
        <taxon>Feliformia</taxon>
        <taxon>Felidae</taxon>
        <taxon>Felinae</taxon>
        <taxon>Lynx</taxon>
    </lineage>
</organism>
<evidence type="ECO:0000313" key="2">
    <source>
        <dbReference type="EMBL" id="VFV20075.1"/>
    </source>
</evidence>
<protein>
    <submittedName>
        <fullName evidence="2">Heterogeneous nuclear</fullName>
    </submittedName>
</protein>
<feature type="non-terminal residue" evidence="2">
    <location>
        <position position="1"/>
    </location>
</feature>
<evidence type="ECO:0000259" key="1">
    <source>
        <dbReference type="Pfam" id="PF08080"/>
    </source>
</evidence>
<name>A0A485MGZ4_LYNPA</name>
<gene>
    <name evidence="2" type="ORF">LYPA_23C017310</name>
</gene>
<dbReference type="Pfam" id="PF08080">
    <property type="entry name" value="zf-RNPHF"/>
    <property type="match status" value="1"/>
</dbReference>
<accession>A0A485MGZ4</accession>
<reference evidence="2 3" key="1">
    <citation type="submission" date="2019-01" db="EMBL/GenBank/DDBJ databases">
        <authorList>
            <person name="Alioto T."/>
            <person name="Alioto T."/>
        </authorList>
    </citation>
    <scope>NUCLEOTIDE SEQUENCE [LARGE SCALE GENOMIC DNA]</scope>
</reference>
<dbReference type="Gene3D" id="3.30.70.330">
    <property type="match status" value="1"/>
</dbReference>
<dbReference type="Proteomes" id="UP000386466">
    <property type="component" value="Unassembled WGS sequence"/>
</dbReference>